<feature type="region of interest" description="Disordered" evidence="1">
    <location>
        <begin position="317"/>
        <end position="352"/>
    </location>
</feature>
<keyword evidence="3" id="KW-1185">Reference proteome</keyword>
<feature type="compositionally biased region" description="Polar residues" evidence="1">
    <location>
        <begin position="83"/>
        <end position="93"/>
    </location>
</feature>
<proteinExistence type="predicted"/>
<evidence type="ECO:0000313" key="3">
    <source>
        <dbReference type="Proteomes" id="UP000016930"/>
    </source>
</evidence>
<dbReference type="EMBL" id="KB445792">
    <property type="protein sequence ID" value="EMD40936.1"/>
    <property type="molecule type" value="Genomic_DNA"/>
</dbReference>
<dbReference type="HOGENOM" id="CLU_662214_0_0_1"/>
<accession>M2RQ05</accession>
<sequence length="415" mass="43971">MPTDMQISVQLSYKLPSGEACVADVKRAFQVLERELLAVTLPLPPGAAISGPLILKVERAERSDSSSTLNDESAIGQVKGPLSDSNNQPTATVAPSFGPYGPIQQPAEDVSCTVQRLASQDTVDPALLPCYDRAGATVVARYVWPSMDRTRRLRALQDGLYMRAAHALKHGWQGDINGGDQRPLLKDILLSGMAAGGKVPPVDFTEASGRLYSRTVAQVQAFVASGGHSLGQSDAISASRTPAVAHDNGVASTVGSVPMPPSLAPSDALLQGPRPWNMKRQSSVPSIPGANGRDLSPQEWIVFDQNDGAQPRLAFERRANGPQPHPTGGQGYSSAAPPGSDRGFQIAGANNFDGPRTMSLKHVHFDGLRNSAPGMIGSNGLPTDYASTTAFARPDIQRARTSEQRGMSNVWPPSK</sequence>
<dbReference type="Proteomes" id="UP000016930">
    <property type="component" value="Unassembled WGS sequence"/>
</dbReference>
<evidence type="ECO:0000313" key="2">
    <source>
        <dbReference type="EMBL" id="EMD40936.1"/>
    </source>
</evidence>
<protein>
    <submittedName>
        <fullName evidence="2">Uncharacterized protein</fullName>
    </submittedName>
</protein>
<reference evidence="2 3" key="1">
    <citation type="journal article" date="2012" name="Proc. Natl. Acad. Sci. U.S.A.">
        <title>Comparative genomics of Ceriporiopsis subvermispora and Phanerochaete chrysosporium provide insight into selective ligninolysis.</title>
        <authorList>
            <person name="Fernandez-Fueyo E."/>
            <person name="Ruiz-Duenas F.J."/>
            <person name="Ferreira P."/>
            <person name="Floudas D."/>
            <person name="Hibbett D.S."/>
            <person name="Canessa P."/>
            <person name="Larrondo L.F."/>
            <person name="James T.Y."/>
            <person name="Seelenfreund D."/>
            <person name="Lobos S."/>
            <person name="Polanco R."/>
            <person name="Tello M."/>
            <person name="Honda Y."/>
            <person name="Watanabe T."/>
            <person name="Watanabe T."/>
            <person name="Ryu J.S."/>
            <person name="Kubicek C.P."/>
            <person name="Schmoll M."/>
            <person name="Gaskell J."/>
            <person name="Hammel K.E."/>
            <person name="St John F.J."/>
            <person name="Vanden Wymelenberg A."/>
            <person name="Sabat G."/>
            <person name="Splinter BonDurant S."/>
            <person name="Syed K."/>
            <person name="Yadav J.S."/>
            <person name="Doddapaneni H."/>
            <person name="Subramanian V."/>
            <person name="Lavin J.L."/>
            <person name="Oguiza J.A."/>
            <person name="Perez G."/>
            <person name="Pisabarro A.G."/>
            <person name="Ramirez L."/>
            <person name="Santoyo F."/>
            <person name="Master E."/>
            <person name="Coutinho P.M."/>
            <person name="Henrissat B."/>
            <person name="Lombard V."/>
            <person name="Magnuson J.K."/>
            <person name="Kuees U."/>
            <person name="Hori C."/>
            <person name="Igarashi K."/>
            <person name="Samejima M."/>
            <person name="Held B.W."/>
            <person name="Barry K.W."/>
            <person name="LaButti K.M."/>
            <person name="Lapidus A."/>
            <person name="Lindquist E.A."/>
            <person name="Lucas S.M."/>
            <person name="Riley R."/>
            <person name="Salamov A.A."/>
            <person name="Hoffmeister D."/>
            <person name="Schwenk D."/>
            <person name="Hadar Y."/>
            <person name="Yarden O."/>
            <person name="de Vries R.P."/>
            <person name="Wiebenga A."/>
            <person name="Stenlid J."/>
            <person name="Eastwood D."/>
            <person name="Grigoriev I.V."/>
            <person name="Berka R.M."/>
            <person name="Blanchette R.A."/>
            <person name="Kersten P."/>
            <person name="Martinez A.T."/>
            <person name="Vicuna R."/>
            <person name="Cullen D."/>
        </authorList>
    </citation>
    <scope>NUCLEOTIDE SEQUENCE [LARGE SCALE GENOMIC DNA]</scope>
    <source>
        <strain evidence="2 3">B</strain>
    </source>
</reference>
<feature type="region of interest" description="Disordered" evidence="1">
    <location>
        <begin position="63"/>
        <end position="95"/>
    </location>
</feature>
<organism evidence="2 3">
    <name type="scientific">Ceriporiopsis subvermispora (strain B)</name>
    <name type="common">White-rot fungus</name>
    <name type="synonym">Gelatoporia subvermispora</name>
    <dbReference type="NCBI Taxonomy" id="914234"/>
    <lineage>
        <taxon>Eukaryota</taxon>
        <taxon>Fungi</taxon>
        <taxon>Dikarya</taxon>
        <taxon>Basidiomycota</taxon>
        <taxon>Agaricomycotina</taxon>
        <taxon>Agaricomycetes</taxon>
        <taxon>Polyporales</taxon>
        <taxon>Gelatoporiaceae</taxon>
        <taxon>Gelatoporia</taxon>
    </lineage>
</organism>
<dbReference type="AlphaFoldDB" id="M2RQ05"/>
<evidence type="ECO:0000256" key="1">
    <source>
        <dbReference type="SAM" id="MobiDB-lite"/>
    </source>
</evidence>
<feature type="region of interest" description="Disordered" evidence="1">
    <location>
        <begin position="265"/>
        <end position="293"/>
    </location>
</feature>
<name>M2RQ05_CERS8</name>
<gene>
    <name evidence="2" type="ORF">CERSUDRAFT_111517</name>
</gene>